<name>M0ZYG1_SOLTU</name>
<dbReference type="EnsemblPlants" id="PGSC0003DMT400010698">
    <property type="protein sequence ID" value="PGSC0003DMT400010698"/>
    <property type="gene ID" value="PGSC0003DMG403004173"/>
</dbReference>
<proteinExistence type="predicted"/>
<accession>M0ZYG1</accession>
<evidence type="ECO:0000313" key="1">
    <source>
        <dbReference type="EnsemblPlants" id="PGSC0003DMT400010698"/>
    </source>
</evidence>
<keyword evidence="2" id="KW-1185">Reference proteome</keyword>
<dbReference type="HOGENOM" id="CLU_3000164_0_0_1"/>
<evidence type="ECO:0000313" key="2">
    <source>
        <dbReference type="Proteomes" id="UP000011115"/>
    </source>
</evidence>
<protein>
    <submittedName>
        <fullName evidence="1">Uncharacterized protein</fullName>
    </submittedName>
</protein>
<dbReference type="Gramene" id="PGSC0003DMT400010698">
    <property type="protein sequence ID" value="PGSC0003DMT400010698"/>
    <property type="gene ID" value="PGSC0003DMG403004173"/>
</dbReference>
<dbReference type="PaxDb" id="4113-PGSC0003DMT400010698"/>
<dbReference type="InParanoid" id="M0ZYG1"/>
<organism evidence="1 2">
    <name type="scientific">Solanum tuberosum</name>
    <name type="common">Potato</name>
    <dbReference type="NCBI Taxonomy" id="4113"/>
    <lineage>
        <taxon>Eukaryota</taxon>
        <taxon>Viridiplantae</taxon>
        <taxon>Streptophyta</taxon>
        <taxon>Embryophyta</taxon>
        <taxon>Tracheophyta</taxon>
        <taxon>Spermatophyta</taxon>
        <taxon>Magnoliopsida</taxon>
        <taxon>eudicotyledons</taxon>
        <taxon>Gunneridae</taxon>
        <taxon>Pentapetalae</taxon>
        <taxon>asterids</taxon>
        <taxon>lamiids</taxon>
        <taxon>Solanales</taxon>
        <taxon>Solanaceae</taxon>
        <taxon>Solanoideae</taxon>
        <taxon>Solaneae</taxon>
        <taxon>Solanum</taxon>
    </lineage>
</organism>
<dbReference type="Proteomes" id="UP000011115">
    <property type="component" value="Unassembled WGS sequence"/>
</dbReference>
<sequence>MTQIHMPSSHFIWLQDVSITQVFLVQRLIEVRSTNNGGISIYRRHQNVQAKHNITKI</sequence>
<reference evidence="2" key="1">
    <citation type="journal article" date="2011" name="Nature">
        <title>Genome sequence and analysis of the tuber crop potato.</title>
        <authorList>
            <consortium name="The Potato Genome Sequencing Consortium"/>
        </authorList>
    </citation>
    <scope>NUCLEOTIDE SEQUENCE [LARGE SCALE GENOMIC DNA]</scope>
    <source>
        <strain evidence="2">cv. DM1-3 516 R44</strain>
    </source>
</reference>
<reference evidence="1" key="2">
    <citation type="submission" date="2015-06" db="UniProtKB">
        <authorList>
            <consortium name="EnsemblPlants"/>
        </authorList>
    </citation>
    <scope>IDENTIFICATION</scope>
    <source>
        <strain evidence="1">DM1-3 516 R44</strain>
    </source>
</reference>
<dbReference type="AlphaFoldDB" id="M0ZYG1"/>